<reference evidence="2 3" key="1">
    <citation type="submission" date="2019-10" db="EMBL/GenBank/DDBJ databases">
        <title>Two novel species isolated from a subtropical stream in China.</title>
        <authorList>
            <person name="Lu H."/>
        </authorList>
    </citation>
    <scope>NUCLEOTIDE SEQUENCE [LARGE SCALE GENOMIC DNA]</scope>
    <source>
        <strain evidence="2 3">FT29W</strain>
    </source>
</reference>
<proteinExistence type="predicted"/>
<feature type="transmembrane region" description="Helical" evidence="1">
    <location>
        <begin position="21"/>
        <end position="38"/>
    </location>
</feature>
<evidence type="ECO:0000256" key="1">
    <source>
        <dbReference type="SAM" id="Phobius"/>
    </source>
</evidence>
<feature type="transmembrane region" description="Helical" evidence="1">
    <location>
        <begin position="89"/>
        <end position="109"/>
    </location>
</feature>
<accession>A0A6A7N1U0</accession>
<protein>
    <recommendedName>
        <fullName evidence="4">Peptidase M50 domain-containing protein</fullName>
    </recommendedName>
</protein>
<gene>
    <name evidence="2" type="ORF">GEV02_12060</name>
</gene>
<evidence type="ECO:0000313" key="3">
    <source>
        <dbReference type="Proteomes" id="UP000440498"/>
    </source>
</evidence>
<dbReference type="Proteomes" id="UP000440498">
    <property type="component" value="Unassembled WGS sequence"/>
</dbReference>
<keyword evidence="1" id="KW-0472">Membrane</keyword>
<sequence>MLDAFAALNAVVHAESLQADFVAMTIIVLWVGLGSLIHEIGHMTAARLCGIKGGTFVFRPLNGKRGLPFPAFDINNSQLFSVSRTARRFIFAGGAIADALITLFVWSVFPHLTSPSGIVVGIFCGVTLRGMVLWGNLIPLSSIRTDGWRILNPDSPI</sequence>
<evidence type="ECO:0008006" key="4">
    <source>
        <dbReference type="Google" id="ProtNLM"/>
    </source>
</evidence>
<comment type="caution">
    <text evidence="2">The sequence shown here is derived from an EMBL/GenBank/DDBJ whole genome shotgun (WGS) entry which is preliminary data.</text>
</comment>
<dbReference type="AlphaFoldDB" id="A0A6A7N1U0"/>
<dbReference type="EMBL" id="WHUG01000004">
    <property type="protein sequence ID" value="MQA38890.1"/>
    <property type="molecule type" value="Genomic_DNA"/>
</dbReference>
<name>A0A6A7N1U0_9BURK</name>
<evidence type="ECO:0000313" key="2">
    <source>
        <dbReference type="EMBL" id="MQA38890.1"/>
    </source>
</evidence>
<keyword evidence="3" id="KW-1185">Reference proteome</keyword>
<keyword evidence="1" id="KW-1133">Transmembrane helix</keyword>
<feature type="transmembrane region" description="Helical" evidence="1">
    <location>
        <begin position="115"/>
        <end position="134"/>
    </location>
</feature>
<keyword evidence="1" id="KW-0812">Transmembrane</keyword>
<dbReference type="RefSeq" id="WP_152838218.1">
    <property type="nucleotide sequence ID" value="NZ_WHUG01000004.1"/>
</dbReference>
<organism evidence="2 3">
    <name type="scientific">Rugamonas aquatica</name>
    <dbReference type="NCBI Taxonomy" id="2743357"/>
    <lineage>
        <taxon>Bacteria</taxon>
        <taxon>Pseudomonadati</taxon>
        <taxon>Pseudomonadota</taxon>
        <taxon>Betaproteobacteria</taxon>
        <taxon>Burkholderiales</taxon>
        <taxon>Oxalobacteraceae</taxon>
        <taxon>Telluria group</taxon>
        <taxon>Rugamonas</taxon>
    </lineage>
</organism>